<feature type="region of interest" description="Disordered" evidence="13">
    <location>
        <begin position="1281"/>
        <end position="1404"/>
    </location>
</feature>
<comment type="caution">
    <text evidence="16">The sequence shown here is derived from an EMBL/GenBank/DDBJ whole genome shotgun (WGS) entry which is preliminary data.</text>
</comment>
<evidence type="ECO:0000256" key="2">
    <source>
        <dbReference type="ARBA" id="ARBA00004123"/>
    </source>
</evidence>
<keyword evidence="11" id="KW-0539">Nucleus</keyword>
<keyword evidence="5" id="KW-0479">Metal-binding</keyword>
<gene>
    <name evidence="16" type="ORF">RHSIM_Rhsim10G0025300</name>
</gene>
<feature type="compositionally biased region" description="Polar residues" evidence="13">
    <location>
        <begin position="435"/>
        <end position="445"/>
    </location>
</feature>
<dbReference type="GO" id="GO:0046872">
    <property type="term" value="F:metal ion binding"/>
    <property type="evidence" value="ECO:0007669"/>
    <property type="project" value="UniProtKB-KW"/>
</dbReference>
<evidence type="ECO:0000256" key="3">
    <source>
        <dbReference type="ARBA" id="ARBA00005283"/>
    </source>
</evidence>
<dbReference type="PRINTS" id="PR00853">
    <property type="entry name" value="XPGRADSUPER"/>
</dbReference>
<feature type="compositionally biased region" description="Basic and acidic residues" evidence="13">
    <location>
        <begin position="1529"/>
        <end position="1538"/>
    </location>
</feature>
<evidence type="ECO:0000256" key="7">
    <source>
        <dbReference type="ARBA" id="ARBA00022763"/>
    </source>
</evidence>
<dbReference type="GO" id="GO:0003697">
    <property type="term" value="F:single-stranded DNA binding"/>
    <property type="evidence" value="ECO:0007669"/>
    <property type="project" value="InterPro"/>
</dbReference>
<feature type="compositionally biased region" description="Polar residues" evidence="13">
    <location>
        <begin position="1646"/>
        <end position="1655"/>
    </location>
</feature>
<keyword evidence="12" id="KW-0175">Coiled coil</keyword>
<dbReference type="GO" id="GO:0016788">
    <property type="term" value="F:hydrolase activity, acting on ester bonds"/>
    <property type="evidence" value="ECO:0007669"/>
    <property type="project" value="InterPro"/>
</dbReference>
<dbReference type="PANTHER" id="PTHR16171:SF7">
    <property type="entry name" value="DNA REPAIR PROTEIN RAD2"/>
    <property type="match status" value="1"/>
</dbReference>
<comment type="subcellular location">
    <subcellularLocation>
        <location evidence="2">Nucleus</location>
    </subcellularLocation>
</comment>
<dbReference type="FunFam" id="3.40.50.1010:FF:000029">
    <property type="entry name" value="DNA repair protein UVH3"/>
    <property type="match status" value="1"/>
</dbReference>
<sequence>MGVHGLWDLLAPVGRRVSVETLAGKKLAIDASIWMVQFMKAMRDEKGEMVRNAHVLGFFRRICKLLFLRTKPVFVFDGATPALKRRTVIARRRQRENAQTKIRKTAEKLLINHTDDSSQVVNPKALPSSQGLRLCSLLRRNLKVKNLKAMRLKELANDLEKQRQQNDAKGKKVVIDQVEFTGSNAEGINSSKELVNDLENERQQNDVKGKKVVIDQVELTGSNTEGINTSPFSCNQEALDEMLAASLAAEDDDNFTGNASTSGVDIPFEEEDGDEDEDEDEEMVLLEYFTSPCIYSVLQPAMNGKVDPAVLAALPPSMQLDLLVQMRERLMAENRQKYQKVKKAPAKFSELQIQAYLKTVAFRREIDGVRKSAAGKGVGGVQTSRIASEANREFIFSSSFTGDKQILTSAGGERHGEKQDQTPLQPPPSDPVESIASTKKSNTETGAVADDTVFDDDIETYVDERGHVRVSRVRAMGMRMTRDLQRNLDLMKEIEQDTMYTNVIMESESGFDKNAGGISRNLPDKIQLKKASYQGSDGSVQLDDRDDQSTSKNLNSMEISFEDDGGREYVDDDLFARLVAGDTVLYSKGSVLPSEKHSCDSDSDIDWEEGVVVDKGNSSLPDVGKETKLSLAEGHINDDSDVEWEDGDSTLLNCASTSLAEPSNNASKGALEEDADFQEAIRRSLEDIREQKSSDASCEDENLKEARRMAHEIKGIQENGKPVPNLLQENTLQVDKPSFEVVSGVARLEAEAGMDILSTDDSPVATSMVVNTDSIEGLLDKPFERYPKYHAELFRQDTIEGGNLLGGIGDKKSIPPIGEQGFHLVVEEVKRNAGVQMSTSTTNFGVSSEISDMVSGETPPAIASDAQVNVFEVAAHNLVVGTPQQGESSAKGLTINHNVVQKLSNKNIPDNSAEQIGNENFTLEDDKIKPMEVTEASLEEERINLSRERIDLEDEQKRLERNAESVSSEMFTECQELLQMFGLPYIIAPMEAEAQCAYMELSNLVDGVVTDDSDVFLFGAQNVYKNIFDDRKYVETYFVKDIEKELGLTREQLIRMALLLGSDYTEGVSGIGIVNAIEVMNAFPEEDGLTKFRAWIESPDPTILGKLGVQTGSSSRNRGSNVGEDTVSCSNSDMDGLSAPAQTVTQAMDDIQNTKQIFMDKHRNVSKNWHIPSSFPNEAVICAYVSPQVDKSTEPFSWGKPDLFFLRKLCWEKFGWNTQKADELLLPVLKEYNKHELLFRHDLRDPEFSLQTQLRLEAFYTFNERFAKIRSKRINKAVKGITGKTSVEESRDDKSGKSVTGAEDCVTRDESNSTHKSAVKLSKKRKNNESEPSEARNIDPVMRSEGRKNTRQKFTARGRGRGSERRQANGRGRRIKSSGLEDGENSSDGDCISENEKEKQDEKLGRPRELRKVGILHWFLLNVRITWLLVQFGLYEVGSADTMIVITALAFADRALVSALVYLCLNYSTTGKSARTRKAVKYTSDDDVEIDEPGKASHEEENCSDKEAVKEPFEDHHLIGDTAASTGEENQHKEEHSSGDYFEMGGGFCSIEEEPELKTDEPSGQNGDPSFEVESFQEYLNMGGGFCLDEDETKEDPHRHASEPATELVSDDSDPHCSNIGEEANPKRRKADELYNEKNPDHLTPRASNNSSSPPESIRQDDSGTPPMKSLSAMPYLRRKRRKS</sequence>
<feature type="region of interest" description="Disordered" evidence="13">
    <location>
        <begin position="1108"/>
        <end position="1131"/>
    </location>
</feature>
<evidence type="ECO:0000256" key="10">
    <source>
        <dbReference type="ARBA" id="ARBA00023204"/>
    </source>
</evidence>
<dbReference type="CDD" id="cd09868">
    <property type="entry name" value="PIN_XPG_RAD2"/>
    <property type="match status" value="2"/>
</dbReference>
<evidence type="ECO:0000256" key="4">
    <source>
        <dbReference type="ARBA" id="ARBA00022722"/>
    </source>
</evidence>
<keyword evidence="6" id="KW-0255">Endonuclease</keyword>
<organism evidence="16 17">
    <name type="scientific">Rhododendron simsii</name>
    <name type="common">Sims's rhododendron</name>
    <dbReference type="NCBI Taxonomy" id="118357"/>
    <lineage>
        <taxon>Eukaryota</taxon>
        <taxon>Viridiplantae</taxon>
        <taxon>Streptophyta</taxon>
        <taxon>Embryophyta</taxon>
        <taxon>Tracheophyta</taxon>
        <taxon>Spermatophyta</taxon>
        <taxon>Magnoliopsida</taxon>
        <taxon>eudicotyledons</taxon>
        <taxon>Gunneridae</taxon>
        <taxon>Pentapetalae</taxon>
        <taxon>asterids</taxon>
        <taxon>Ericales</taxon>
        <taxon>Ericaceae</taxon>
        <taxon>Ericoideae</taxon>
        <taxon>Rhodoreae</taxon>
        <taxon>Rhododendron</taxon>
    </lineage>
</organism>
<evidence type="ECO:0000259" key="15">
    <source>
        <dbReference type="SMART" id="SM00485"/>
    </source>
</evidence>
<keyword evidence="8" id="KW-0378">Hydrolase</keyword>
<dbReference type="Gene3D" id="1.10.150.20">
    <property type="entry name" value="5' to 3' exonuclease, C-terminal subdomain"/>
    <property type="match status" value="1"/>
</dbReference>
<evidence type="ECO:0000259" key="14">
    <source>
        <dbReference type="SMART" id="SM00484"/>
    </source>
</evidence>
<dbReference type="SMART" id="SM00484">
    <property type="entry name" value="XPGI"/>
    <property type="match status" value="1"/>
</dbReference>
<dbReference type="OrthoDB" id="31113at2759"/>
<protein>
    <recommendedName>
        <fullName evidence="18">DNA repair protein UVH3</fullName>
    </recommendedName>
</protein>
<dbReference type="InterPro" id="IPR019974">
    <property type="entry name" value="XPG_CS"/>
</dbReference>
<feature type="domain" description="XPG-I" evidence="14">
    <location>
        <begin position="979"/>
        <end position="1048"/>
    </location>
</feature>
<feature type="region of interest" description="Disordered" evidence="13">
    <location>
        <begin position="1485"/>
        <end position="1509"/>
    </location>
</feature>
<dbReference type="InterPro" id="IPR029060">
    <property type="entry name" value="PIN-like_dom_sf"/>
</dbReference>
<dbReference type="Proteomes" id="UP000626092">
    <property type="component" value="Unassembled WGS sequence"/>
</dbReference>
<dbReference type="InterPro" id="IPR036279">
    <property type="entry name" value="5-3_exonuclease_C_sf"/>
</dbReference>
<evidence type="ECO:0000256" key="9">
    <source>
        <dbReference type="ARBA" id="ARBA00022842"/>
    </source>
</evidence>
<comment type="similarity">
    <text evidence="3">Belongs to the XPG/RAD2 endonuclease family. XPG subfamily.</text>
</comment>
<keyword evidence="10" id="KW-0234">DNA repair</keyword>
<keyword evidence="17" id="KW-1185">Reference proteome</keyword>
<evidence type="ECO:0000256" key="13">
    <source>
        <dbReference type="SAM" id="MobiDB-lite"/>
    </source>
</evidence>
<dbReference type="Pfam" id="PF00752">
    <property type="entry name" value="XPG_N"/>
    <property type="match status" value="1"/>
</dbReference>
<dbReference type="InterPro" id="IPR001044">
    <property type="entry name" value="XPG/Rad2_eukaryotes"/>
</dbReference>
<feature type="compositionally biased region" description="Basic residues" evidence="13">
    <location>
        <begin position="1317"/>
        <end position="1326"/>
    </location>
</feature>
<dbReference type="EMBL" id="WJXA01000010">
    <property type="protein sequence ID" value="KAF7130144.1"/>
    <property type="molecule type" value="Genomic_DNA"/>
</dbReference>
<feature type="compositionally biased region" description="Basic residues" evidence="13">
    <location>
        <begin position="1349"/>
        <end position="1360"/>
    </location>
</feature>
<reference evidence="16" key="1">
    <citation type="submission" date="2019-11" db="EMBL/GenBank/DDBJ databases">
        <authorList>
            <person name="Liu Y."/>
            <person name="Hou J."/>
            <person name="Li T.-Q."/>
            <person name="Guan C.-H."/>
            <person name="Wu X."/>
            <person name="Wu H.-Z."/>
            <person name="Ling F."/>
            <person name="Zhang R."/>
            <person name="Shi X.-G."/>
            <person name="Ren J.-P."/>
            <person name="Chen E.-F."/>
            <person name="Sun J.-M."/>
        </authorList>
    </citation>
    <scope>NUCLEOTIDE SEQUENCE</scope>
    <source>
        <strain evidence="16">Adult_tree_wgs_1</strain>
        <tissue evidence="16">Leaves</tissue>
    </source>
</reference>
<dbReference type="PROSITE" id="PS00841">
    <property type="entry name" value="XPG_1"/>
    <property type="match status" value="1"/>
</dbReference>
<dbReference type="InterPro" id="IPR006085">
    <property type="entry name" value="XPG_DNA_repair_N"/>
</dbReference>
<dbReference type="Pfam" id="PF00867">
    <property type="entry name" value="XPG_I"/>
    <property type="match status" value="1"/>
</dbReference>
<dbReference type="InterPro" id="IPR006086">
    <property type="entry name" value="XPG-I_dom"/>
</dbReference>
<dbReference type="PROSITE" id="PS00842">
    <property type="entry name" value="XPG_2"/>
    <property type="match status" value="1"/>
</dbReference>
<name>A0A834GAZ4_RHOSS</name>
<evidence type="ECO:0008006" key="18">
    <source>
        <dbReference type="Google" id="ProtNLM"/>
    </source>
</evidence>
<feature type="compositionally biased region" description="Basic and acidic residues" evidence="13">
    <location>
        <begin position="1327"/>
        <end position="1348"/>
    </location>
</feature>
<evidence type="ECO:0000313" key="16">
    <source>
        <dbReference type="EMBL" id="KAF7130144.1"/>
    </source>
</evidence>
<feature type="region of interest" description="Disordered" evidence="13">
    <location>
        <begin position="1522"/>
        <end position="1547"/>
    </location>
</feature>
<dbReference type="PANTHER" id="PTHR16171">
    <property type="entry name" value="DNA REPAIR PROTEIN COMPLEMENTING XP-G CELLS-RELATED"/>
    <property type="match status" value="1"/>
</dbReference>
<dbReference type="Gene3D" id="3.40.50.1010">
    <property type="entry name" value="5'-nuclease"/>
    <property type="match status" value="2"/>
</dbReference>
<feature type="coiled-coil region" evidence="12">
    <location>
        <begin position="935"/>
        <end position="969"/>
    </location>
</feature>
<feature type="compositionally biased region" description="Basic and acidic residues" evidence="13">
    <location>
        <begin position="1624"/>
        <end position="1644"/>
    </location>
</feature>
<keyword evidence="7" id="KW-0227">DNA damage</keyword>
<feature type="region of interest" description="Disordered" evidence="13">
    <location>
        <begin position="1582"/>
        <end position="1684"/>
    </location>
</feature>
<evidence type="ECO:0000256" key="5">
    <source>
        <dbReference type="ARBA" id="ARBA00022723"/>
    </source>
</evidence>
<feature type="compositionally biased region" description="Basic and acidic residues" evidence="13">
    <location>
        <begin position="1492"/>
        <end position="1509"/>
    </location>
</feature>
<dbReference type="SUPFAM" id="SSF88723">
    <property type="entry name" value="PIN domain-like"/>
    <property type="match status" value="1"/>
</dbReference>
<dbReference type="GO" id="GO:0006289">
    <property type="term" value="P:nucleotide-excision repair"/>
    <property type="evidence" value="ECO:0007669"/>
    <property type="project" value="InterPro"/>
</dbReference>
<dbReference type="SMART" id="SM00485">
    <property type="entry name" value="XPGN"/>
    <property type="match status" value="1"/>
</dbReference>
<keyword evidence="4" id="KW-0540">Nuclease</keyword>
<evidence type="ECO:0000313" key="17">
    <source>
        <dbReference type="Proteomes" id="UP000626092"/>
    </source>
</evidence>
<feature type="compositionally biased region" description="Basic and acidic residues" evidence="13">
    <location>
        <begin position="1394"/>
        <end position="1404"/>
    </location>
</feature>
<dbReference type="GO" id="GO:0005634">
    <property type="term" value="C:nucleus"/>
    <property type="evidence" value="ECO:0007669"/>
    <property type="project" value="UniProtKB-SubCell"/>
</dbReference>
<evidence type="ECO:0000256" key="11">
    <source>
        <dbReference type="ARBA" id="ARBA00023242"/>
    </source>
</evidence>
<proteinExistence type="inferred from homology"/>
<evidence type="ECO:0000256" key="6">
    <source>
        <dbReference type="ARBA" id="ARBA00022759"/>
    </source>
</evidence>
<comment type="cofactor">
    <cofactor evidence="1">
        <name>Mg(2+)</name>
        <dbReference type="ChEBI" id="CHEBI:18420"/>
    </cofactor>
</comment>
<dbReference type="SMART" id="SM00279">
    <property type="entry name" value="HhH2"/>
    <property type="match status" value="1"/>
</dbReference>
<keyword evidence="9" id="KW-0460">Magnesium</keyword>
<dbReference type="SUPFAM" id="SSF47807">
    <property type="entry name" value="5' to 3' exonuclease, C-terminal subdomain"/>
    <property type="match status" value="1"/>
</dbReference>
<feature type="region of interest" description="Disordered" evidence="13">
    <location>
        <begin position="251"/>
        <end position="277"/>
    </location>
</feature>
<feature type="compositionally biased region" description="Low complexity" evidence="13">
    <location>
        <begin position="1112"/>
        <end position="1121"/>
    </location>
</feature>
<dbReference type="PRINTS" id="PR00066">
    <property type="entry name" value="XRODRMPGMNTG"/>
</dbReference>
<evidence type="ECO:0000256" key="1">
    <source>
        <dbReference type="ARBA" id="ARBA00001946"/>
    </source>
</evidence>
<dbReference type="InterPro" id="IPR006084">
    <property type="entry name" value="XPG/Rad2"/>
</dbReference>
<dbReference type="InterPro" id="IPR008918">
    <property type="entry name" value="HhH2"/>
</dbReference>
<accession>A0A834GAZ4</accession>
<feature type="domain" description="XPG N-terminal" evidence="15">
    <location>
        <begin position="1"/>
        <end position="98"/>
    </location>
</feature>
<evidence type="ECO:0000256" key="12">
    <source>
        <dbReference type="SAM" id="Coils"/>
    </source>
</evidence>
<feature type="coiled-coil region" evidence="12">
    <location>
        <begin position="142"/>
        <end position="172"/>
    </location>
</feature>
<feature type="compositionally biased region" description="Acidic residues" evidence="13">
    <location>
        <begin position="267"/>
        <end position="277"/>
    </location>
</feature>
<dbReference type="GO" id="GO:0004520">
    <property type="term" value="F:DNA endonuclease activity"/>
    <property type="evidence" value="ECO:0007669"/>
    <property type="project" value="TreeGrafter"/>
</dbReference>
<evidence type="ECO:0000256" key="8">
    <source>
        <dbReference type="ARBA" id="ARBA00022801"/>
    </source>
</evidence>
<dbReference type="FunFam" id="1.10.150.20:FF:000050">
    <property type="entry name" value="DNA repair protein UVH3"/>
    <property type="match status" value="1"/>
</dbReference>
<feature type="region of interest" description="Disordered" evidence="13">
    <location>
        <begin position="533"/>
        <end position="554"/>
    </location>
</feature>
<feature type="compositionally biased region" description="Basic and acidic residues" evidence="13">
    <location>
        <begin position="1286"/>
        <end position="1296"/>
    </location>
</feature>
<feature type="compositionally biased region" description="Acidic residues" evidence="13">
    <location>
        <begin position="1381"/>
        <end position="1393"/>
    </location>
</feature>
<dbReference type="CDD" id="cd09904">
    <property type="entry name" value="H3TH_XPG"/>
    <property type="match status" value="1"/>
</dbReference>
<feature type="region of interest" description="Disordered" evidence="13">
    <location>
        <begin position="410"/>
        <end position="446"/>
    </location>
</feature>